<dbReference type="PANTHER" id="PTHR30204:SF98">
    <property type="entry name" value="HTH-TYPE TRANSCRIPTIONAL REGULATOR ADHR"/>
    <property type="match status" value="1"/>
</dbReference>
<dbReference type="PANTHER" id="PTHR30204">
    <property type="entry name" value="REDOX-CYCLING DRUG-SENSING TRANSCRIPTIONAL ACTIVATOR SOXR"/>
    <property type="match status" value="1"/>
</dbReference>
<proteinExistence type="predicted"/>
<sequence>MRIAELSRSSGVPVPTIKYYMREGLVPPGELTNRNQAQYTDEHLRRLRLARALIEVGGLPVATAKRALAALDAAGNVRDALGKAQYAATTVRPHTVDDEAWGKAQAAVSGLLAGRDWAIKADGPALLNLTETVAALHRLGQDDLLAMLDHYADAAEALARAELPEIARRTTTDGMAEAVVLWTVLGDALLAALRRLAQENESAKVFNATTEPTT</sequence>
<dbReference type="Gene3D" id="1.10.1660.10">
    <property type="match status" value="1"/>
</dbReference>
<dbReference type="GO" id="GO:0003700">
    <property type="term" value="F:DNA-binding transcription factor activity"/>
    <property type="evidence" value="ECO:0007669"/>
    <property type="project" value="InterPro"/>
</dbReference>
<dbReference type="PRINTS" id="PR00040">
    <property type="entry name" value="HTHMERR"/>
</dbReference>
<accession>A0A372GE86</accession>
<dbReference type="InterPro" id="IPR009061">
    <property type="entry name" value="DNA-bd_dom_put_sf"/>
</dbReference>
<keyword evidence="1" id="KW-0238">DNA-binding</keyword>
<organism evidence="3 4">
    <name type="scientific">Actinomadura spongiicola</name>
    <dbReference type="NCBI Taxonomy" id="2303421"/>
    <lineage>
        <taxon>Bacteria</taxon>
        <taxon>Bacillati</taxon>
        <taxon>Actinomycetota</taxon>
        <taxon>Actinomycetes</taxon>
        <taxon>Streptosporangiales</taxon>
        <taxon>Thermomonosporaceae</taxon>
        <taxon>Actinomadura</taxon>
    </lineage>
</organism>
<name>A0A372GE86_9ACTN</name>
<dbReference type="InterPro" id="IPR000551">
    <property type="entry name" value="MerR-type_HTH_dom"/>
</dbReference>
<evidence type="ECO:0000313" key="3">
    <source>
        <dbReference type="EMBL" id="RFS83677.1"/>
    </source>
</evidence>
<gene>
    <name evidence="3" type="ORF">D0T12_21935</name>
</gene>
<dbReference type="Proteomes" id="UP000262882">
    <property type="component" value="Unassembled WGS sequence"/>
</dbReference>
<dbReference type="GO" id="GO:0003677">
    <property type="term" value="F:DNA binding"/>
    <property type="evidence" value="ECO:0007669"/>
    <property type="project" value="UniProtKB-KW"/>
</dbReference>
<dbReference type="InterPro" id="IPR047057">
    <property type="entry name" value="MerR_fam"/>
</dbReference>
<dbReference type="Pfam" id="PF13411">
    <property type="entry name" value="MerR_1"/>
    <property type="match status" value="1"/>
</dbReference>
<evidence type="ECO:0000259" key="2">
    <source>
        <dbReference type="PROSITE" id="PS50937"/>
    </source>
</evidence>
<feature type="domain" description="HTH merR-type" evidence="2">
    <location>
        <begin position="1"/>
        <end position="70"/>
    </location>
</feature>
<dbReference type="OrthoDB" id="5242095at2"/>
<keyword evidence="4" id="KW-1185">Reference proteome</keyword>
<reference evidence="3 4" key="1">
    <citation type="submission" date="2018-08" db="EMBL/GenBank/DDBJ databases">
        <title>Actinomadura spongicola sp. nov., isolated from marine sponge Leucetta chagosensis.</title>
        <authorList>
            <person name="Li L."/>
            <person name="Lin H.W."/>
        </authorList>
    </citation>
    <scope>NUCLEOTIDE SEQUENCE [LARGE SCALE GENOMIC DNA]</scope>
    <source>
        <strain evidence="3 4">LHW52907</strain>
    </source>
</reference>
<dbReference type="AlphaFoldDB" id="A0A372GE86"/>
<dbReference type="PROSITE" id="PS50937">
    <property type="entry name" value="HTH_MERR_2"/>
    <property type="match status" value="1"/>
</dbReference>
<dbReference type="EMBL" id="QVNQ01000006">
    <property type="protein sequence ID" value="RFS83677.1"/>
    <property type="molecule type" value="Genomic_DNA"/>
</dbReference>
<comment type="caution">
    <text evidence="3">The sequence shown here is derived from an EMBL/GenBank/DDBJ whole genome shotgun (WGS) entry which is preliminary data.</text>
</comment>
<dbReference type="SUPFAM" id="SSF46955">
    <property type="entry name" value="Putative DNA-binding domain"/>
    <property type="match status" value="1"/>
</dbReference>
<dbReference type="RefSeq" id="WP_117401508.1">
    <property type="nucleotide sequence ID" value="NZ_QVNQ01000006.1"/>
</dbReference>
<evidence type="ECO:0000313" key="4">
    <source>
        <dbReference type="Proteomes" id="UP000262882"/>
    </source>
</evidence>
<protein>
    <submittedName>
        <fullName evidence="3">MerR family transcriptional regulator</fullName>
    </submittedName>
</protein>
<dbReference type="SMART" id="SM00422">
    <property type="entry name" value="HTH_MERR"/>
    <property type="match status" value="1"/>
</dbReference>
<evidence type="ECO:0000256" key="1">
    <source>
        <dbReference type="ARBA" id="ARBA00023125"/>
    </source>
</evidence>